<sequence>MQRVKSTKGFQAFGFIGWLNNDNISCYVVKSFLMWLVAFFIVIVLQQYPACLLDAITHVNFNVGREFLLDVLLIQQSASSSALGNSSVVRAQHCHTNALMELREAQPERVDLISAIFPRSVLSETVWSIPSSSIATTASLLTTI</sequence>
<evidence type="ECO:0000256" key="1">
    <source>
        <dbReference type="SAM" id="Phobius"/>
    </source>
</evidence>
<evidence type="ECO:0000313" key="4">
    <source>
        <dbReference type="Proteomes" id="UP001642409"/>
    </source>
</evidence>
<reference evidence="2" key="1">
    <citation type="submission" date="2023-06" db="EMBL/GenBank/DDBJ databases">
        <authorList>
            <person name="Kurt Z."/>
        </authorList>
    </citation>
    <scope>NUCLEOTIDE SEQUENCE</scope>
</reference>
<evidence type="ECO:0000313" key="3">
    <source>
        <dbReference type="EMBL" id="CAL5973163.1"/>
    </source>
</evidence>
<dbReference type="EMBL" id="CATOUU010000531">
    <property type="protein sequence ID" value="CAI9933047.1"/>
    <property type="molecule type" value="Genomic_DNA"/>
</dbReference>
<evidence type="ECO:0000313" key="2">
    <source>
        <dbReference type="EMBL" id="CAI9933047.1"/>
    </source>
</evidence>
<dbReference type="Proteomes" id="UP001642409">
    <property type="component" value="Unassembled WGS sequence"/>
</dbReference>
<accession>A0AA86PC25</accession>
<comment type="caution">
    <text evidence="2">The sequence shown here is derived from an EMBL/GenBank/DDBJ whole genome shotgun (WGS) entry which is preliminary data.</text>
</comment>
<keyword evidence="1" id="KW-0472">Membrane</keyword>
<dbReference type="EMBL" id="CAXDID020000004">
    <property type="protein sequence ID" value="CAL5973163.1"/>
    <property type="molecule type" value="Genomic_DNA"/>
</dbReference>
<name>A0AA86PC25_9EUKA</name>
<reference evidence="3 4" key="2">
    <citation type="submission" date="2024-07" db="EMBL/GenBank/DDBJ databases">
        <authorList>
            <person name="Akdeniz Z."/>
        </authorList>
    </citation>
    <scope>NUCLEOTIDE SEQUENCE [LARGE SCALE GENOMIC DNA]</scope>
</reference>
<keyword evidence="4" id="KW-1185">Reference proteome</keyword>
<gene>
    <name evidence="2" type="ORF">HINF_LOCUS20692</name>
    <name evidence="3" type="ORF">HINF_LOCUS2238</name>
</gene>
<keyword evidence="1" id="KW-1133">Transmembrane helix</keyword>
<feature type="transmembrane region" description="Helical" evidence="1">
    <location>
        <begin position="27"/>
        <end position="45"/>
    </location>
</feature>
<organism evidence="2">
    <name type="scientific">Hexamita inflata</name>
    <dbReference type="NCBI Taxonomy" id="28002"/>
    <lineage>
        <taxon>Eukaryota</taxon>
        <taxon>Metamonada</taxon>
        <taxon>Diplomonadida</taxon>
        <taxon>Hexamitidae</taxon>
        <taxon>Hexamitinae</taxon>
        <taxon>Hexamita</taxon>
    </lineage>
</organism>
<proteinExistence type="predicted"/>
<dbReference type="AlphaFoldDB" id="A0AA86PC25"/>
<protein>
    <submittedName>
        <fullName evidence="3">Hypothetical_protein</fullName>
    </submittedName>
</protein>
<keyword evidence="1" id="KW-0812">Transmembrane</keyword>